<dbReference type="SUPFAM" id="SSF50331">
    <property type="entry name" value="MOP-like"/>
    <property type="match status" value="1"/>
</dbReference>
<dbReference type="Gene3D" id="3.40.50.300">
    <property type="entry name" value="P-loop containing nucleotide triphosphate hydrolases"/>
    <property type="match status" value="1"/>
</dbReference>
<dbReference type="EMBL" id="POTX01000097">
    <property type="protein sequence ID" value="PZF95071.1"/>
    <property type="molecule type" value="Genomic_DNA"/>
</dbReference>
<dbReference type="InterPro" id="IPR003593">
    <property type="entry name" value="AAA+_ATPase"/>
</dbReference>
<dbReference type="InterPro" id="IPR003439">
    <property type="entry name" value="ABC_transporter-like_ATP-bd"/>
</dbReference>
<proteinExistence type="predicted"/>
<dbReference type="InterPro" id="IPR008995">
    <property type="entry name" value="Mo/tungstate-bd_C_term_dom"/>
</dbReference>
<accession>A0A2W2C6L4</accession>
<dbReference type="AlphaFoldDB" id="A0A2W2C6L4"/>
<dbReference type="GO" id="GO:0016887">
    <property type="term" value="F:ATP hydrolysis activity"/>
    <property type="evidence" value="ECO:0007669"/>
    <property type="project" value="InterPro"/>
</dbReference>
<dbReference type="InterPro" id="IPR017871">
    <property type="entry name" value="ABC_transporter-like_CS"/>
</dbReference>
<dbReference type="RefSeq" id="WP_111244065.1">
    <property type="nucleotide sequence ID" value="NZ_AP023358.1"/>
</dbReference>
<dbReference type="InterPro" id="IPR013611">
    <property type="entry name" value="Transp-assoc_OB_typ2"/>
</dbReference>
<dbReference type="GO" id="GO:0140359">
    <property type="term" value="F:ABC-type transporter activity"/>
    <property type="evidence" value="ECO:0007669"/>
    <property type="project" value="UniProtKB-ARBA"/>
</dbReference>
<dbReference type="InterPro" id="IPR047641">
    <property type="entry name" value="ABC_transpr_MalK/UgpC-like"/>
</dbReference>
<dbReference type="Gene3D" id="2.40.50.100">
    <property type="match status" value="1"/>
</dbReference>
<keyword evidence="1" id="KW-0067">ATP-binding</keyword>
<dbReference type="InterPro" id="IPR027417">
    <property type="entry name" value="P-loop_NTPase"/>
</dbReference>
<sequence length="343" mass="36837">MSGLTLAGVSAAYRDATVLHEVDLAARPGELLVVLGPSGAGKSTVLRVVAGLEPATTGRVHIAGRDVTDLRPGLRNVSMVFQSYALFPHLSVAENIAFGLEVRDVPRRTARERARAAAETVGCAGLLGRRPGQLSGGERQRVALARALVREPDVFLLDEPLSNLDLTLRVEMRAELRALHDRLGATMVHVTHDQTEALVLADRIAVLRDGRVEQVGTPEQIWRTPASTFVARFVGSPAMNLLPADAAVCRTGDAPPLPEQPLEVGFRPEAVTLDAAEGTPATVDRVEVIGEDAYAYLTLAAGHRVVARVPAARRPARDESVRVGVRWADAHLFHADSGRRYVP</sequence>
<dbReference type="Pfam" id="PF00005">
    <property type="entry name" value="ABC_tran"/>
    <property type="match status" value="1"/>
</dbReference>
<reference evidence="1 2" key="1">
    <citation type="submission" date="2018-01" db="EMBL/GenBank/DDBJ databases">
        <title>Draft genome sequence of Jishengella endophytica.</title>
        <authorList>
            <person name="Sahin N."/>
            <person name="Ay H."/>
            <person name="Saygin H."/>
        </authorList>
    </citation>
    <scope>NUCLEOTIDE SEQUENCE [LARGE SCALE GENOMIC DNA]</scope>
    <source>
        <strain evidence="1 2">DSM 45430</strain>
    </source>
</reference>
<name>A0A2W2C6L4_9ACTN</name>
<dbReference type="Pfam" id="PF08402">
    <property type="entry name" value="TOBE_2"/>
    <property type="match status" value="1"/>
</dbReference>
<keyword evidence="1" id="KW-0547">Nucleotide-binding</keyword>
<evidence type="ECO:0000313" key="2">
    <source>
        <dbReference type="Proteomes" id="UP000248627"/>
    </source>
</evidence>
<evidence type="ECO:0000313" key="1">
    <source>
        <dbReference type="EMBL" id="PZF95071.1"/>
    </source>
</evidence>
<dbReference type="PANTHER" id="PTHR43875:SF1">
    <property type="entry name" value="OSMOPROTECTIVE COMPOUNDS UPTAKE ATP-BINDING PROTEIN GGTA"/>
    <property type="match status" value="1"/>
</dbReference>
<comment type="caution">
    <text evidence="1">The sequence shown here is derived from an EMBL/GenBank/DDBJ whole genome shotgun (WGS) entry which is preliminary data.</text>
</comment>
<organism evidence="1 2">
    <name type="scientific">Micromonospora endophytica</name>
    <dbReference type="NCBI Taxonomy" id="515350"/>
    <lineage>
        <taxon>Bacteria</taxon>
        <taxon>Bacillati</taxon>
        <taxon>Actinomycetota</taxon>
        <taxon>Actinomycetes</taxon>
        <taxon>Micromonosporales</taxon>
        <taxon>Micromonosporaceae</taxon>
        <taxon>Micromonospora</taxon>
    </lineage>
</organism>
<gene>
    <name evidence="1" type="ORF">C1I93_15870</name>
</gene>
<dbReference type="FunFam" id="3.40.50.300:FF:000042">
    <property type="entry name" value="Maltose/maltodextrin ABC transporter, ATP-binding protein"/>
    <property type="match status" value="1"/>
</dbReference>
<keyword evidence="2" id="KW-1185">Reference proteome</keyword>
<dbReference type="PROSITE" id="PS00211">
    <property type="entry name" value="ABC_TRANSPORTER_1"/>
    <property type="match status" value="1"/>
</dbReference>
<dbReference type="SUPFAM" id="SSF52540">
    <property type="entry name" value="P-loop containing nucleoside triphosphate hydrolases"/>
    <property type="match status" value="1"/>
</dbReference>
<dbReference type="PANTHER" id="PTHR43875">
    <property type="entry name" value="MALTODEXTRIN IMPORT ATP-BINDING PROTEIN MSMX"/>
    <property type="match status" value="1"/>
</dbReference>
<protein>
    <submittedName>
        <fullName evidence="1">ABC transporter ATP-binding protein</fullName>
    </submittedName>
</protein>
<dbReference type="Proteomes" id="UP000248627">
    <property type="component" value="Unassembled WGS sequence"/>
</dbReference>
<dbReference type="Gene3D" id="2.40.50.140">
    <property type="entry name" value="Nucleic acid-binding proteins"/>
    <property type="match status" value="1"/>
</dbReference>
<dbReference type="GO" id="GO:0005524">
    <property type="term" value="F:ATP binding"/>
    <property type="evidence" value="ECO:0007669"/>
    <property type="project" value="UniProtKB-KW"/>
</dbReference>
<dbReference type="PROSITE" id="PS50893">
    <property type="entry name" value="ABC_TRANSPORTER_2"/>
    <property type="match status" value="1"/>
</dbReference>
<dbReference type="OrthoDB" id="9802264at2"/>
<dbReference type="GO" id="GO:0055052">
    <property type="term" value="C:ATP-binding cassette (ABC) transporter complex, substrate-binding subunit-containing"/>
    <property type="evidence" value="ECO:0007669"/>
    <property type="project" value="TreeGrafter"/>
</dbReference>
<dbReference type="InterPro" id="IPR012340">
    <property type="entry name" value="NA-bd_OB-fold"/>
</dbReference>
<dbReference type="SMART" id="SM00382">
    <property type="entry name" value="AAA"/>
    <property type="match status" value="1"/>
</dbReference>